<evidence type="ECO:0000313" key="3">
    <source>
        <dbReference type="Proteomes" id="UP001187415"/>
    </source>
</evidence>
<name>A0AA88SUA0_CHASR</name>
<evidence type="ECO:0000256" key="1">
    <source>
        <dbReference type="SAM" id="MobiDB-lite"/>
    </source>
</evidence>
<organism evidence="2 3">
    <name type="scientific">Channa striata</name>
    <name type="common">Snakehead murrel</name>
    <name type="synonym">Ophicephalus striatus</name>
    <dbReference type="NCBI Taxonomy" id="64152"/>
    <lineage>
        <taxon>Eukaryota</taxon>
        <taxon>Metazoa</taxon>
        <taxon>Chordata</taxon>
        <taxon>Craniata</taxon>
        <taxon>Vertebrata</taxon>
        <taxon>Euteleostomi</taxon>
        <taxon>Actinopterygii</taxon>
        <taxon>Neopterygii</taxon>
        <taxon>Teleostei</taxon>
        <taxon>Neoteleostei</taxon>
        <taxon>Acanthomorphata</taxon>
        <taxon>Anabantaria</taxon>
        <taxon>Anabantiformes</taxon>
        <taxon>Channoidei</taxon>
        <taxon>Channidae</taxon>
        <taxon>Channa</taxon>
    </lineage>
</organism>
<sequence length="99" mass="10326">MTRSSASACRSPVPSFCHGEGFGVRTGLTAFAGNVKPGSVKTQPLCQTPRPALPAAARKFGLKRTAGSSGLQLRAGRRSDRQSSRSGEGKICTGRHSQP</sequence>
<keyword evidence="3" id="KW-1185">Reference proteome</keyword>
<dbReference type="Proteomes" id="UP001187415">
    <property type="component" value="Unassembled WGS sequence"/>
</dbReference>
<proteinExistence type="predicted"/>
<dbReference type="EMBL" id="JAUPFM010000006">
    <property type="protein sequence ID" value="KAK2848853.1"/>
    <property type="molecule type" value="Genomic_DNA"/>
</dbReference>
<comment type="caution">
    <text evidence="2">The sequence shown here is derived from an EMBL/GenBank/DDBJ whole genome shotgun (WGS) entry which is preliminary data.</text>
</comment>
<reference evidence="2" key="1">
    <citation type="submission" date="2023-07" db="EMBL/GenBank/DDBJ databases">
        <title>Chromosome-level Genome Assembly of Striped Snakehead (Channa striata).</title>
        <authorList>
            <person name="Liu H."/>
        </authorList>
    </citation>
    <scope>NUCLEOTIDE SEQUENCE</scope>
    <source>
        <strain evidence="2">Gz</strain>
        <tissue evidence="2">Muscle</tissue>
    </source>
</reference>
<dbReference type="AlphaFoldDB" id="A0AA88SUA0"/>
<gene>
    <name evidence="2" type="ORF">Q5P01_008687</name>
</gene>
<accession>A0AA88SUA0</accession>
<feature type="region of interest" description="Disordered" evidence="1">
    <location>
        <begin position="63"/>
        <end position="99"/>
    </location>
</feature>
<evidence type="ECO:0000313" key="2">
    <source>
        <dbReference type="EMBL" id="KAK2848853.1"/>
    </source>
</evidence>
<protein>
    <submittedName>
        <fullName evidence="2">Uncharacterized protein</fullName>
    </submittedName>
</protein>